<keyword evidence="3" id="KW-1185">Reference proteome</keyword>
<name>A0A2C5ZIT4_9HYPO</name>
<evidence type="ECO:0000256" key="1">
    <source>
        <dbReference type="SAM" id="MobiDB-lite"/>
    </source>
</evidence>
<dbReference type="PANTHER" id="PTHR37845">
    <property type="entry name" value="SEQUENCE ORPHAN"/>
    <property type="match status" value="1"/>
</dbReference>
<dbReference type="Proteomes" id="UP000224854">
    <property type="component" value="Unassembled WGS sequence"/>
</dbReference>
<feature type="region of interest" description="Disordered" evidence="1">
    <location>
        <begin position="208"/>
        <end position="232"/>
    </location>
</feature>
<dbReference type="GO" id="GO:0005739">
    <property type="term" value="C:mitochondrion"/>
    <property type="evidence" value="ECO:0007669"/>
    <property type="project" value="TreeGrafter"/>
</dbReference>
<sequence>MKSPDQNPVAHVATPSHLPWPTLIRRSQWNTKNLPARLAADAASATAAGILIAPIISIIDRSIIENASGRAPSVLASIRSSIRSIFSSPPTSSALFSRPTRLILLLYAGTYLTANLVDTCTSTLSGNLPASAVSSGPAKFAASSTANVALCIYKDRAFVRLFGTATAPRPVPWPCYALFTLRDCITIFASFNLPPLLAPRIDNYLHGPKDSATQRASNSNKGSVAANTHPTSSSSIPSGLVAAQFLAPAAVQFLSTPLHLLGLDLYNRPSSSPTDRASRVRANWLVSSLARICRIVPAFGVGGVVNLKLRHSLMAVLE</sequence>
<evidence type="ECO:0000313" key="2">
    <source>
        <dbReference type="EMBL" id="PHH81885.1"/>
    </source>
</evidence>
<reference evidence="2 3" key="1">
    <citation type="submission" date="2017-06" db="EMBL/GenBank/DDBJ databases">
        <title>Ant-infecting Ophiocordyceps genomes reveal a high diversity of potential behavioral manipulation genes and a possible major role for enterotoxins.</title>
        <authorList>
            <person name="De Bekker C."/>
            <person name="Evans H.C."/>
            <person name="Brachmann A."/>
            <person name="Hughes D.P."/>
        </authorList>
    </citation>
    <scope>NUCLEOTIDE SEQUENCE [LARGE SCALE GENOMIC DNA]</scope>
    <source>
        <strain evidence="2 3">1348a</strain>
    </source>
</reference>
<dbReference type="EMBL" id="NJEU01000091">
    <property type="protein sequence ID" value="PHH81885.1"/>
    <property type="molecule type" value="Genomic_DNA"/>
</dbReference>
<dbReference type="InterPro" id="IPR038781">
    <property type="entry name" value="C365.16-ike"/>
</dbReference>
<dbReference type="AlphaFoldDB" id="A0A2C5ZIT4"/>
<gene>
    <name evidence="2" type="ORF">CDD82_7641</name>
</gene>
<protein>
    <recommendedName>
        <fullName evidence="4">Sequence orphan</fullName>
    </recommendedName>
</protein>
<dbReference type="PANTHER" id="PTHR37845:SF1">
    <property type="entry name" value="SEQUENCE ORPHAN"/>
    <property type="match status" value="1"/>
</dbReference>
<proteinExistence type="predicted"/>
<evidence type="ECO:0008006" key="4">
    <source>
        <dbReference type="Google" id="ProtNLM"/>
    </source>
</evidence>
<organism evidence="2 3">
    <name type="scientific">Ophiocordyceps australis</name>
    <dbReference type="NCBI Taxonomy" id="1399860"/>
    <lineage>
        <taxon>Eukaryota</taxon>
        <taxon>Fungi</taxon>
        <taxon>Dikarya</taxon>
        <taxon>Ascomycota</taxon>
        <taxon>Pezizomycotina</taxon>
        <taxon>Sordariomycetes</taxon>
        <taxon>Hypocreomycetidae</taxon>
        <taxon>Hypocreales</taxon>
        <taxon>Ophiocordycipitaceae</taxon>
        <taxon>Ophiocordyceps</taxon>
    </lineage>
</organism>
<comment type="caution">
    <text evidence="2">The sequence shown here is derived from an EMBL/GenBank/DDBJ whole genome shotgun (WGS) entry which is preliminary data.</text>
</comment>
<evidence type="ECO:0000313" key="3">
    <source>
        <dbReference type="Proteomes" id="UP000224854"/>
    </source>
</evidence>
<feature type="compositionally biased region" description="Polar residues" evidence="1">
    <location>
        <begin position="211"/>
        <end position="232"/>
    </location>
</feature>
<dbReference type="OrthoDB" id="275936at2759"/>
<accession>A0A2C5ZIT4</accession>